<keyword evidence="1" id="KW-0175">Coiled coil</keyword>
<sequence length="678" mass="80628">MSKEIQEFIEKLKDWRSNFPIQDYDYTKYNCEIADIFQYADCDVVKTVDYIIALQEKIYKDEKMILHHPFNNEIKLQAIRNFSLCPERKDEEFANYIFLIDCNNKHPMIIVQIHNFFDYIITNQSVIKFKNTFDCDSWVISQIYNIISKSSFAELMFCKNKTFFYFNQYRPLHYFFEMLYSSLILFNKQKKFQYINTGKEFFIPKNFTPISNDKYVLVRPLCVVNFNKDYVLKFAFQESLEDCDVLVKKDKLKQEYDLIIWLGLPGERRSWIEQIEGFANILKHCNKYFKKIKVYIDGMTGWDGKIVDFPENKILFNKIINTTRELFLQEYNKNIIFTFEELQKLVDISTENEEKIIVFKSLAGYDYRTKICYCRDCDIVISDSGTSGFVPFIFYKKPGIIFCGHLSHIDYACNVLVSNRQFQKVTDREMFIQFNKTSYFNFSFHLSYEHIYNLAAEVLEELSAVGKLKVKNLKMHRLDVPPVELIAKQYELEQKLNIKFSIENVALFSELEKKIDTLALNNTAIINNANNTTLLIQNKDQYIHNLEQNIQNLNHQILFKTAKARIQNHLSYKLGQALIINSKSILGYIRMPYVLSYIKDKHRQEQKAYEEKIKDNPNLALPPLETYPDYNEALKEKECFTYKLGEALIKADKEWYKAGYVKFYFKDVPRLKREFGKR</sequence>
<proteinExistence type="predicted"/>
<feature type="coiled-coil region" evidence="1">
    <location>
        <begin position="536"/>
        <end position="563"/>
    </location>
</feature>
<organism evidence="2 3">
    <name type="scientific">Campylobacter jejuni</name>
    <dbReference type="NCBI Taxonomy" id="197"/>
    <lineage>
        <taxon>Bacteria</taxon>
        <taxon>Pseudomonadati</taxon>
        <taxon>Campylobacterota</taxon>
        <taxon>Epsilonproteobacteria</taxon>
        <taxon>Campylobacterales</taxon>
        <taxon>Campylobacteraceae</taxon>
        <taxon>Campylobacter</taxon>
    </lineage>
</organism>
<evidence type="ECO:0000256" key="1">
    <source>
        <dbReference type="SAM" id="Coils"/>
    </source>
</evidence>
<dbReference type="GO" id="GO:0016757">
    <property type="term" value="F:glycosyltransferase activity"/>
    <property type="evidence" value="ECO:0007669"/>
    <property type="project" value="UniProtKB-KW"/>
</dbReference>
<dbReference type="RefSeq" id="WP_126236951.1">
    <property type="nucleotide sequence ID" value="NZ_PRCE01000027.1"/>
</dbReference>
<protein>
    <submittedName>
        <fullName evidence="2">Alpha-2,3-sialyltransferase</fullName>
    </submittedName>
</protein>
<evidence type="ECO:0000313" key="2">
    <source>
        <dbReference type="EMBL" id="RTJ98266.1"/>
    </source>
</evidence>
<dbReference type="AlphaFoldDB" id="A0A431FX93"/>
<name>A0A431FX93_CAMJU</name>
<keyword evidence="2" id="KW-0328">Glycosyltransferase</keyword>
<gene>
    <name evidence="2" type="ORF">C3H48_04660</name>
</gene>
<evidence type="ECO:0000313" key="3">
    <source>
        <dbReference type="Proteomes" id="UP000286791"/>
    </source>
</evidence>
<dbReference type="Proteomes" id="UP000286791">
    <property type="component" value="Unassembled WGS sequence"/>
</dbReference>
<comment type="caution">
    <text evidence="2">The sequence shown here is derived from an EMBL/GenBank/DDBJ whole genome shotgun (WGS) entry which is preliminary data.</text>
</comment>
<accession>A0A431FX93</accession>
<dbReference type="EMBL" id="PRCE01000027">
    <property type="protein sequence ID" value="RTJ98266.1"/>
    <property type="molecule type" value="Genomic_DNA"/>
</dbReference>
<reference evidence="2 3" key="1">
    <citation type="journal article" date="2019" name="Appl. Environ. Microbiol.">
        <title>Population genetics and characterization of Campylobacter jejuni isolates in western jackdaws and game birds in Finland.</title>
        <authorList>
            <person name="Kovanen S."/>
            <person name="Rossi M."/>
            <person name="Pohja-Mykra M."/>
            <person name="Nieminen T."/>
            <person name="Raunio-Saarnisto M."/>
            <person name="Sauvala M."/>
            <person name="Fredriksson-Ahomaa M."/>
            <person name="Hanninen M.L."/>
            <person name="Kivisto R."/>
        </authorList>
    </citation>
    <scope>NUCLEOTIDE SEQUENCE [LARGE SCALE GENOMIC DNA]</scope>
    <source>
        <strain evidence="2 3">CB304</strain>
    </source>
</reference>
<keyword evidence="2" id="KW-0808">Transferase</keyword>